<comment type="caution">
    <text evidence="1">The sequence shown here is derived from an EMBL/GenBank/DDBJ whole genome shotgun (WGS) entry which is preliminary data.</text>
</comment>
<keyword evidence="2" id="KW-1185">Reference proteome</keyword>
<dbReference type="RefSeq" id="WP_052349563.1">
    <property type="nucleotide sequence ID" value="NZ_JFZT01000068.1"/>
</dbReference>
<accession>A0A031LJV7</accession>
<dbReference type="Proteomes" id="UP000024332">
    <property type="component" value="Unassembled WGS sequence"/>
</dbReference>
<dbReference type="AlphaFoldDB" id="A0A031LJV7"/>
<evidence type="ECO:0000313" key="1">
    <source>
        <dbReference type="EMBL" id="EZQ01514.1"/>
    </source>
</evidence>
<protein>
    <submittedName>
        <fullName evidence="1">Uncharacterized protein</fullName>
    </submittedName>
</protein>
<gene>
    <name evidence="1" type="ORF">CM19_12930</name>
</gene>
<dbReference type="OrthoDB" id="372015at2157"/>
<sequence length="172" mass="19089">MPTREVSKVIAVLIAENGSYTYVDKISQAPSKALALMSIRDALRDYHSLASRGTFSNNVVKDFASSINFDQVTKEIDSISQIDNTTKLREELSLISAEALSLSARLASNYDYKIADQIAKYAKANGVKTVEDLEKFIESNVSKIAKDLDLDEDKVNSIGKNKRLLNYVFQGE</sequence>
<dbReference type="STRING" id="1160895.CM19_12930"/>
<dbReference type="EMBL" id="JFZT01000068">
    <property type="protein sequence ID" value="EZQ01514.1"/>
    <property type="molecule type" value="Genomic_DNA"/>
</dbReference>
<name>A0A031LJV7_9CREN</name>
<proteinExistence type="predicted"/>
<reference evidence="1 2" key="1">
    <citation type="submission" date="2014-03" db="EMBL/GenBank/DDBJ databases">
        <title>Draft genome sequence of the novel thermoacidophilic archaea Acidianus copahuensis ALE1 strain, isolated from Copahue volcanic area in Neuquen Argentina.</title>
        <authorList>
            <person name="Urbieta M.S."/>
            <person name="Rascovan N."/>
            <person name="Castro C."/>
            <person name="Revale S."/>
            <person name="Giaveno M.A."/>
            <person name="Vazquez M.P."/>
            <person name="Donati E.R."/>
        </authorList>
    </citation>
    <scope>NUCLEOTIDE SEQUENCE [LARGE SCALE GENOMIC DNA]</scope>
    <source>
        <strain evidence="1 2">ALE1</strain>
    </source>
</reference>
<evidence type="ECO:0000313" key="2">
    <source>
        <dbReference type="Proteomes" id="UP000024332"/>
    </source>
</evidence>
<organism evidence="1 2">
    <name type="scientific">Candidatus Acidianus copahuensis</name>
    <dbReference type="NCBI Taxonomy" id="1160895"/>
    <lineage>
        <taxon>Archaea</taxon>
        <taxon>Thermoproteota</taxon>
        <taxon>Thermoprotei</taxon>
        <taxon>Sulfolobales</taxon>
        <taxon>Sulfolobaceae</taxon>
        <taxon>Acidianus</taxon>
    </lineage>
</organism>